<gene>
    <name evidence="1" type="ORF">PUN28_006969</name>
</gene>
<proteinExistence type="predicted"/>
<evidence type="ECO:0000313" key="2">
    <source>
        <dbReference type="Proteomes" id="UP001430953"/>
    </source>
</evidence>
<organism evidence="1 2">
    <name type="scientific">Cardiocondyla obscurior</name>
    <dbReference type="NCBI Taxonomy" id="286306"/>
    <lineage>
        <taxon>Eukaryota</taxon>
        <taxon>Metazoa</taxon>
        <taxon>Ecdysozoa</taxon>
        <taxon>Arthropoda</taxon>
        <taxon>Hexapoda</taxon>
        <taxon>Insecta</taxon>
        <taxon>Pterygota</taxon>
        <taxon>Neoptera</taxon>
        <taxon>Endopterygota</taxon>
        <taxon>Hymenoptera</taxon>
        <taxon>Apocrita</taxon>
        <taxon>Aculeata</taxon>
        <taxon>Formicoidea</taxon>
        <taxon>Formicidae</taxon>
        <taxon>Myrmicinae</taxon>
        <taxon>Cardiocondyla</taxon>
    </lineage>
</organism>
<reference evidence="1 2" key="1">
    <citation type="submission" date="2023-03" db="EMBL/GenBank/DDBJ databases">
        <title>High recombination rates correlate with genetic variation in Cardiocondyla obscurior ants.</title>
        <authorList>
            <person name="Errbii M."/>
        </authorList>
    </citation>
    <scope>NUCLEOTIDE SEQUENCE [LARGE SCALE GENOMIC DNA]</scope>
    <source>
        <strain evidence="1">Alpha-2009</strain>
        <tissue evidence="1">Whole body</tissue>
    </source>
</reference>
<protein>
    <submittedName>
        <fullName evidence="1">Uncharacterized protein</fullName>
    </submittedName>
</protein>
<accession>A0AAW2G1B8</accession>
<name>A0AAW2G1B8_9HYME</name>
<dbReference type="EMBL" id="JADYXP020000006">
    <property type="protein sequence ID" value="KAL0121858.1"/>
    <property type="molecule type" value="Genomic_DNA"/>
</dbReference>
<keyword evidence="2" id="KW-1185">Reference proteome</keyword>
<evidence type="ECO:0000313" key="1">
    <source>
        <dbReference type="EMBL" id="KAL0121858.1"/>
    </source>
</evidence>
<sequence length="101" mass="11768">MKRGKYVRVRIRHPPVSVQLQDAWVDAAGVRKFIEHERYSSARWKLKTKSWLARDQHLSRSWLRPLKSQDPRLPRVLCLDSLGILLILTPFGDPTDAPPED</sequence>
<dbReference type="Proteomes" id="UP001430953">
    <property type="component" value="Unassembled WGS sequence"/>
</dbReference>
<dbReference type="AlphaFoldDB" id="A0AAW2G1B8"/>
<comment type="caution">
    <text evidence="1">The sequence shown here is derived from an EMBL/GenBank/DDBJ whole genome shotgun (WGS) entry which is preliminary data.</text>
</comment>